<evidence type="ECO:0000313" key="3">
    <source>
        <dbReference type="Proteomes" id="UP000652761"/>
    </source>
</evidence>
<feature type="region of interest" description="Disordered" evidence="1">
    <location>
        <begin position="1"/>
        <end position="24"/>
    </location>
</feature>
<dbReference type="EMBL" id="NMUH01001089">
    <property type="protein sequence ID" value="MQL88781.1"/>
    <property type="molecule type" value="Genomic_DNA"/>
</dbReference>
<dbReference type="GO" id="GO:0006614">
    <property type="term" value="P:SRP-dependent cotranslational protein targeting to membrane"/>
    <property type="evidence" value="ECO:0007669"/>
    <property type="project" value="InterPro"/>
</dbReference>
<organism evidence="2 3">
    <name type="scientific">Colocasia esculenta</name>
    <name type="common">Wild taro</name>
    <name type="synonym">Arum esculentum</name>
    <dbReference type="NCBI Taxonomy" id="4460"/>
    <lineage>
        <taxon>Eukaryota</taxon>
        <taxon>Viridiplantae</taxon>
        <taxon>Streptophyta</taxon>
        <taxon>Embryophyta</taxon>
        <taxon>Tracheophyta</taxon>
        <taxon>Spermatophyta</taxon>
        <taxon>Magnoliopsida</taxon>
        <taxon>Liliopsida</taxon>
        <taxon>Araceae</taxon>
        <taxon>Aroideae</taxon>
        <taxon>Colocasieae</taxon>
        <taxon>Colocasia</taxon>
    </lineage>
</organism>
<name>A0A843UYM6_COLES</name>
<dbReference type="PANTHER" id="PTHR14094">
    <property type="entry name" value="SIGNAL RECOGNITION PARTICLE 72"/>
    <property type="match status" value="1"/>
</dbReference>
<dbReference type="GO" id="GO:0008312">
    <property type="term" value="F:7S RNA binding"/>
    <property type="evidence" value="ECO:0007669"/>
    <property type="project" value="TreeGrafter"/>
</dbReference>
<feature type="compositionally biased region" description="Basic and acidic residues" evidence="1">
    <location>
        <begin position="1"/>
        <end position="10"/>
    </location>
</feature>
<dbReference type="AlphaFoldDB" id="A0A843UYM6"/>
<feature type="non-terminal residue" evidence="2">
    <location>
        <position position="1"/>
    </location>
</feature>
<keyword evidence="3" id="KW-1185">Reference proteome</keyword>
<protein>
    <submittedName>
        <fullName evidence="2">Uncharacterized protein</fullName>
    </submittedName>
</protein>
<dbReference type="OrthoDB" id="5421607at2759"/>
<evidence type="ECO:0000313" key="2">
    <source>
        <dbReference type="EMBL" id="MQL88781.1"/>
    </source>
</evidence>
<reference evidence="2" key="1">
    <citation type="submission" date="2017-07" db="EMBL/GenBank/DDBJ databases">
        <title>Taro Niue Genome Assembly and Annotation.</title>
        <authorList>
            <person name="Atibalentja N."/>
            <person name="Keating K."/>
            <person name="Fields C.J."/>
        </authorList>
    </citation>
    <scope>NUCLEOTIDE SEQUENCE</scope>
    <source>
        <strain evidence="2">Niue_2</strain>
        <tissue evidence="2">Leaf</tissue>
    </source>
</reference>
<comment type="caution">
    <text evidence="2">The sequence shown here is derived from an EMBL/GenBank/DDBJ whole genome shotgun (WGS) entry which is preliminary data.</text>
</comment>
<dbReference type="InterPro" id="IPR026270">
    <property type="entry name" value="SRP72"/>
</dbReference>
<evidence type="ECO:0000256" key="1">
    <source>
        <dbReference type="SAM" id="MobiDB-lite"/>
    </source>
</evidence>
<dbReference type="PANTHER" id="PTHR14094:SF9">
    <property type="entry name" value="SIGNAL RECOGNITION PARTICLE SUBUNIT SRP72"/>
    <property type="match status" value="1"/>
</dbReference>
<accession>A0A843UYM6</accession>
<dbReference type="Proteomes" id="UP000652761">
    <property type="component" value="Unassembled WGS sequence"/>
</dbReference>
<dbReference type="Gene3D" id="1.25.40.10">
    <property type="entry name" value="Tetratricopeptide repeat domain"/>
    <property type="match status" value="1"/>
</dbReference>
<proteinExistence type="predicted"/>
<dbReference type="InterPro" id="IPR011990">
    <property type="entry name" value="TPR-like_helical_dom_sf"/>
</dbReference>
<sequence>MAPKAKEKTRQPPAPAVSKAAAAAPPPAVAVEDLFTTLHRHIQATEYVEAAKVADQVLAAAPGDEDALRCKVVALIKADAIDRALSAIQAASAQGFQIDLRFYK</sequence>
<gene>
    <name evidence="2" type="ORF">Taro_021348</name>
</gene>
<dbReference type="GO" id="GO:0005786">
    <property type="term" value="C:signal recognition particle, endoplasmic reticulum targeting"/>
    <property type="evidence" value="ECO:0007669"/>
    <property type="project" value="TreeGrafter"/>
</dbReference>
<dbReference type="GO" id="GO:0043022">
    <property type="term" value="F:ribosome binding"/>
    <property type="evidence" value="ECO:0007669"/>
    <property type="project" value="TreeGrafter"/>
</dbReference>